<dbReference type="Proteomes" id="UP000830835">
    <property type="component" value="Unassembled WGS sequence"/>
</dbReference>
<dbReference type="InterPro" id="IPR004155">
    <property type="entry name" value="PBS_lyase_HEAT"/>
</dbReference>
<dbReference type="InterPro" id="IPR016024">
    <property type="entry name" value="ARM-type_fold"/>
</dbReference>
<evidence type="ECO:0000256" key="1">
    <source>
        <dbReference type="ARBA" id="ARBA00022549"/>
    </source>
</evidence>
<keyword evidence="2" id="KW-0605">Phycobilisome</keyword>
<comment type="caution">
    <text evidence="3">The sequence shown here is derived from an EMBL/GenBank/DDBJ whole genome shotgun (WGS) entry which is preliminary data.</text>
</comment>
<proteinExistence type="predicted"/>
<keyword evidence="1" id="KW-0042">Antenna complex</keyword>
<dbReference type="PANTHER" id="PTHR12697:SF40">
    <property type="entry name" value="PHYCOCYANOBILIN LYASE SUBUNIT ALPHA"/>
    <property type="match status" value="1"/>
</dbReference>
<protein>
    <submittedName>
        <fullName evidence="3">HEAT repeat domain-containing protein</fullName>
    </submittedName>
</protein>
<evidence type="ECO:0000313" key="3">
    <source>
        <dbReference type="EMBL" id="MCJ2542366.1"/>
    </source>
</evidence>
<sequence length="272" mass="29185">MTTAVPRDPHPPVDLTPAGQIAKLRYGDPGERYYAAWWLGRMRIQAGIPALIEALADETDRTAQGGYPLRRNAARALGKLGSTEGIPALIKALRCSDGQVVAAAAQALAEIALQQNLQQNIAELGAVLIEGLHFVEQGLETEALAALEALIEALGQLQPPGSLEHIHPYLEHDSLRLQCAAARACYRLTQDPAFAQRLLPMLAHENVHLRRAALLDLGASGYLPGAPAIATAAVEANIKLLALKQLVEINLEQGGVLGAELRQVLLWIDELL</sequence>
<dbReference type="SUPFAM" id="SSF48371">
    <property type="entry name" value="ARM repeat"/>
    <property type="match status" value="1"/>
</dbReference>
<dbReference type="Pfam" id="PF13646">
    <property type="entry name" value="HEAT_2"/>
    <property type="match status" value="2"/>
</dbReference>
<dbReference type="InterPro" id="IPR000225">
    <property type="entry name" value="Armadillo"/>
</dbReference>
<organism evidence="3 4">
    <name type="scientific">Thermostichus vulcanus str. 'Rupite'</name>
    <dbReference type="NCBI Taxonomy" id="2813851"/>
    <lineage>
        <taxon>Bacteria</taxon>
        <taxon>Bacillati</taxon>
        <taxon>Cyanobacteriota</taxon>
        <taxon>Cyanophyceae</taxon>
        <taxon>Thermostichales</taxon>
        <taxon>Thermostichaceae</taxon>
        <taxon>Thermostichus</taxon>
    </lineage>
</organism>
<dbReference type="EMBL" id="JAFIRA010000009">
    <property type="protein sequence ID" value="MCJ2542366.1"/>
    <property type="molecule type" value="Genomic_DNA"/>
</dbReference>
<dbReference type="PANTHER" id="PTHR12697">
    <property type="entry name" value="PBS LYASE HEAT-LIKE PROTEIN"/>
    <property type="match status" value="1"/>
</dbReference>
<name>A0ABT0C9D2_THEVL</name>
<dbReference type="SMART" id="SM00567">
    <property type="entry name" value="EZ_HEAT"/>
    <property type="match status" value="4"/>
</dbReference>
<dbReference type="PROSITE" id="PS50176">
    <property type="entry name" value="ARM_REPEAT"/>
    <property type="match status" value="1"/>
</dbReference>
<dbReference type="Gene3D" id="1.25.10.10">
    <property type="entry name" value="Leucine-rich Repeat Variant"/>
    <property type="match status" value="2"/>
</dbReference>
<dbReference type="InterPro" id="IPR011989">
    <property type="entry name" value="ARM-like"/>
</dbReference>
<evidence type="ECO:0000256" key="2">
    <source>
        <dbReference type="ARBA" id="ARBA00022738"/>
    </source>
</evidence>
<accession>A0ABT0C9D2</accession>
<reference evidence="3" key="1">
    <citation type="submission" date="2021-02" db="EMBL/GenBank/DDBJ databases">
        <title>The CRISPR/cas machinery reduction and long-range gene transfer in the hot spring cyanobacterium Synechococcus.</title>
        <authorList>
            <person name="Dvorak P."/>
            <person name="Jahodarova E."/>
            <person name="Hasler P."/>
            <person name="Poulickova A."/>
        </authorList>
    </citation>
    <scope>NUCLEOTIDE SEQUENCE</scope>
    <source>
        <strain evidence="3">Rupite</strain>
    </source>
</reference>
<gene>
    <name evidence="3" type="ORF">JX360_05500</name>
</gene>
<evidence type="ECO:0000313" key="4">
    <source>
        <dbReference type="Proteomes" id="UP000830835"/>
    </source>
</evidence>
<keyword evidence="4" id="KW-1185">Reference proteome</keyword>
<dbReference type="RefSeq" id="WP_244349596.1">
    <property type="nucleotide sequence ID" value="NZ_JAFIRA010000009.1"/>
</dbReference>